<keyword evidence="3" id="KW-1185">Reference proteome</keyword>
<evidence type="ECO:0000313" key="2">
    <source>
        <dbReference type="EMBL" id="KAK3301661.1"/>
    </source>
</evidence>
<feature type="transmembrane region" description="Helical" evidence="1">
    <location>
        <begin position="6"/>
        <end position="27"/>
    </location>
</feature>
<keyword evidence="1" id="KW-0472">Membrane</keyword>
<reference evidence="2" key="2">
    <citation type="submission" date="2023-06" db="EMBL/GenBank/DDBJ databases">
        <authorList>
            <consortium name="Lawrence Berkeley National Laboratory"/>
            <person name="Mondo S.J."/>
            <person name="Hensen N."/>
            <person name="Bonometti L."/>
            <person name="Westerberg I."/>
            <person name="Brannstrom I.O."/>
            <person name="Guillou S."/>
            <person name="Cros-Aarteil S."/>
            <person name="Calhoun S."/>
            <person name="Haridas S."/>
            <person name="Kuo A."/>
            <person name="Pangilinan J."/>
            <person name="Riley R."/>
            <person name="Labutti K."/>
            <person name="Andreopoulos B."/>
            <person name="Lipzen A."/>
            <person name="Chen C."/>
            <person name="Yanf M."/>
            <person name="Daum C."/>
            <person name="Ng V."/>
            <person name="Clum A."/>
            <person name="Steindorff A."/>
            <person name="Ohm R."/>
            <person name="Martin F."/>
            <person name="Silar P."/>
            <person name="Natvig D."/>
            <person name="Lalanne C."/>
            <person name="Gautier V."/>
            <person name="Ament-Velasquez S.L."/>
            <person name="Kruys A."/>
            <person name="Hutchinson M.I."/>
            <person name="Powell A.J."/>
            <person name="Barry K."/>
            <person name="Miller A.N."/>
            <person name="Grigoriev I.V."/>
            <person name="Debuchy R."/>
            <person name="Gladieux P."/>
            <person name="Thoren M.H."/>
            <person name="Johannesson H."/>
        </authorList>
    </citation>
    <scope>NUCLEOTIDE SEQUENCE</scope>
    <source>
        <strain evidence="2">CBS 333.67</strain>
    </source>
</reference>
<comment type="caution">
    <text evidence="2">The sequence shown here is derived from an EMBL/GenBank/DDBJ whole genome shotgun (WGS) entry which is preliminary data.</text>
</comment>
<dbReference type="EMBL" id="JAUDZG010000008">
    <property type="protein sequence ID" value="KAK3301661.1"/>
    <property type="molecule type" value="Genomic_DNA"/>
</dbReference>
<dbReference type="GeneID" id="87888885"/>
<gene>
    <name evidence="2" type="ORF">B0T15DRAFT_544304</name>
</gene>
<evidence type="ECO:0000313" key="3">
    <source>
        <dbReference type="Proteomes" id="UP001273166"/>
    </source>
</evidence>
<name>A0AAJ0GKL3_9PEZI</name>
<dbReference type="Proteomes" id="UP001273166">
    <property type="component" value="Unassembled WGS sequence"/>
</dbReference>
<evidence type="ECO:0000256" key="1">
    <source>
        <dbReference type="SAM" id="Phobius"/>
    </source>
</evidence>
<keyword evidence="1" id="KW-0812">Transmembrane</keyword>
<accession>A0AAJ0GKL3</accession>
<keyword evidence="1" id="KW-1133">Transmembrane helix</keyword>
<sequence>MTDATAISYHNMIAIFFHIYSVGLSLPTKTTPATRLRTDDILHLFAYSLPCILFGGSALDLGIASNRPAQVEGCLTMSLPSE</sequence>
<protein>
    <submittedName>
        <fullName evidence="2">Uncharacterized protein</fullName>
    </submittedName>
</protein>
<proteinExistence type="predicted"/>
<organism evidence="2 3">
    <name type="scientific">Chaetomium strumarium</name>
    <dbReference type="NCBI Taxonomy" id="1170767"/>
    <lineage>
        <taxon>Eukaryota</taxon>
        <taxon>Fungi</taxon>
        <taxon>Dikarya</taxon>
        <taxon>Ascomycota</taxon>
        <taxon>Pezizomycotina</taxon>
        <taxon>Sordariomycetes</taxon>
        <taxon>Sordariomycetidae</taxon>
        <taxon>Sordariales</taxon>
        <taxon>Chaetomiaceae</taxon>
        <taxon>Chaetomium</taxon>
    </lineage>
</organism>
<reference evidence="2" key="1">
    <citation type="journal article" date="2023" name="Mol. Phylogenet. Evol.">
        <title>Genome-scale phylogeny and comparative genomics of the fungal order Sordariales.</title>
        <authorList>
            <person name="Hensen N."/>
            <person name="Bonometti L."/>
            <person name="Westerberg I."/>
            <person name="Brannstrom I.O."/>
            <person name="Guillou S."/>
            <person name="Cros-Aarteil S."/>
            <person name="Calhoun S."/>
            <person name="Haridas S."/>
            <person name="Kuo A."/>
            <person name="Mondo S."/>
            <person name="Pangilinan J."/>
            <person name="Riley R."/>
            <person name="LaButti K."/>
            <person name="Andreopoulos B."/>
            <person name="Lipzen A."/>
            <person name="Chen C."/>
            <person name="Yan M."/>
            <person name="Daum C."/>
            <person name="Ng V."/>
            <person name="Clum A."/>
            <person name="Steindorff A."/>
            <person name="Ohm R.A."/>
            <person name="Martin F."/>
            <person name="Silar P."/>
            <person name="Natvig D.O."/>
            <person name="Lalanne C."/>
            <person name="Gautier V."/>
            <person name="Ament-Velasquez S.L."/>
            <person name="Kruys A."/>
            <person name="Hutchinson M.I."/>
            <person name="Powell A.J."/>
            <person name="Barry K."/>
            <person name="Miller A.N."/>
            <person name="Grigoriev I.V."/>
            <person name="Debuchy R."/>
            <person name="Gladieux P."/>
            <person name="Hiltunen Thoren M."/>
            <person name="Johannesson H."/>
        </authorList>
    </citation>
    <scope>NUCLEOTIDE SEQUENCE</scope>
    <source>
        <strain evidence="2">CBS 333.67</strain>
    </source>
</reference>
<dbReference type="AlphaFoldDB" id="A0AAJ0GKL3"/>
<dbReference type="RefSeq" id="XP_062717441.1">
    <property type="nucleotide sequence ID" value="XM_062870056.1"/>
</dbReference>